<sequence>MRSAATRVAGGLMRSLVAAVFAAVGTLLGAVVGLLTGFIHEDGFIQGMLMGAIAGSLVSAELFDSLVTIWCCDECSMDTRIRRTVSTLSGLVILADSHSGRGERGGDIFEPSFLVAAVENLPVTKLTKETAGAGQTTCPICLHEFEAGERARRLPACSHVFHLECIDSWLLWKSQCPMCRHAV</sequence>
<accession>A0ACD5UZV5</accession>
<dbReference type="Proteomes" id="UP001732700">
    <property type="component" value="Chromosome 2D"/>
</dbReference>
<evidence type="ECO:0000313" key="2">
    <source>
        <dbReference type="Proteomes" id="UP001732700"/>
    </source>
</evidence>
<reference evidence="1" key="1">
    <citation type="submission" date="2021-05" db="EMBL/GenBank/DDBJ databases">
        <authorList>
            <person name="Scholz U."/>
            <person name="Mascher M."/>
            <person name="Fiebig A."/>
        </authorList>
    </citation>
    <scope>NUCLEOTIDE SEQUENCE [LARGE SCALE GENOMIC DNA]</scope>
</reference>
<proteinExistence type="predicted"/>
<keyword evidence="2" id="KW-1185">Reference proteome</keyword>
<reference evidence="1" key="2">
    <citation type="submission" date="2025-09" db="UniProtKB">
        <authorList>
            <consortium name="EnsemblPlants"/>
        </authorList>
    </citation>
    <scope>IDENTIFICATION</scope>
</reference>
<evidence type="ECO:0000313" key="1">
    <source>
        <dbReference type="EnsemblPlants" id="AVESA.00010b.r2.2DG0350200.1.CDS"/>
    </source>
</evidence>
<dbReference type="EnsemblPlants" id="AVESA.00010b.r2.2DG0350200.1">
    <property type="protein sequence ID" value="AVESA.00010b.r2.2DG0350200.1.CDS"/>
    <property type="gene ID" value="AVESA.00010b.r2.2DG0350200"/>
</dbReference>
<name>A0ACD5UZV5_AVESA</name>
<organism evidence="1 2">
    <name type="scientific">Avena sativa</name>
    <name type="common">Oat</name>
    <dbReference type="NCBI Taxonomy" id="4498"/>
    <lineage>
        <taxon>Eukaryota</taxon>
        <taxon>Viridiplantae</taxon>
        <taxon>Streptophyta</taxon>
        <taxon>Embryophyta</taxon>
        <taxon>Tracheophyta</taxon>
        <taxon>Spermatophyta</taxon>
        <taxon>Magnoliopsida</taxon>
        <taxon>Liliopsida</taxon>
        <taxon>Poales</taxon>
        <taxon>Poaceae</taxon>
        <taxon>BOP clade</taxon>
        <taxon>Pooideae</taxon>
        <taxon>Poodae</taxon>
        <taxon>Poeae</taxon>
        <taxon>Poeae Chloroplast Group 1 (Aveneae type)</taxon>
        <taxon>Aveninae</taxon>
        <taxon>Avena</taxon>
    </lineage>
</organism>
<protein>
    <submittedName>
        <fullName evidence="1">Uncharacterized protein</fullName>
    </submittedName>
</protein>